<gene>
    <name evidence="2" type="ORF">Lalb_Chr06g0167441</name>
</gene>
<proteinExistence type="predicted"/>
<protein>
    <submittedName>
        <fullName evidence="2">Uncharacterized protein</fullName>
    </submittedName>
</protein>
<keyword evidence="1" id="KW-1133">Transmembrane helix</keyword>
<keyword evidence="1" id="KW-0472">Membrane</keyword>
<comment type="caution">
    <text evidence="2">The sequence shown here is derived from an EMBL/GenBank/DDBJ whole genome shotgun (WGS) entry which is preliminary data.</text>
</comment>
<dbReference type="PANTHER" id="PTHR33726:SF19">
    <property type="entry name" value="OS03G0313800 PROTEIN"/>
    <property type="match status" value="1"/>
</dbReference>
<organism evidence="2 3">
    <name type="scientific">Lupinus albus</name>
    <name type="common">White lupine</name>
    <name type="synonym">Lupinus termis</name>
    <dbReference type="NCBI Taxonomy" id="3870"/>
    <lineage>
        <taxon>Eukaryota</taxon>
        <taxon>Viridiplantae</taxon>
        <taxon>Streptophyta</taxon>
        <taxon>Embryophyta</taxon>
        <taxon>Tracheophyta</taxon>
        <taxon>Spermatophyta</taxon>
        <taxon>Magnoliopsida</taxon>
        <taxon>eudicotyledons</taxon>
        <taxon>Gunneridae</taxon>
        <taxon>Pentapetalae</taxon>
        <taxon>rosids</taxon>
        <taxon>fabids</taxon>
        <taxon>Fabales</taxon>
        <taxon>Fabaceae</taxon>
        <taxon>Papilionoideae</taxon>
        <taxon>50 kb inversion clade</taxon>
        <taxon>genistoids sensu lato</taxon>
        <taxon>core genistoids</taxon>
        <taxon>Genisteae</taxon>
        <taxon>Lupinus</taxon>
    </lineage>
</organism>
<evidence type="ECO:0000313" key="2">
    <source>
        <dbReference type="EMBL" id="KAE9611912.1"/>
    </source>
</evidence>
<dbReference type="AlphaFoldDB" id="A0A6A4QE70"/>
<sequence>MASAFRWLTLELSGGSSVMRWPEMVASYITPRWSPRRLLRWSGLISVSIVDELIWRVITAFESVALVSMLCFFFLFCGCTI</sequence>
<evidence type="ECO:0000313" key="3">
    <source>
        <dbReference type="Proteomes" id="UP000447434"/>
    </source>
</evidence>
<keyword evidence="1" id="KW-0812">Transmembrane</keyword>
<dbReference type="PANTHER" id="PTHR33726">
    <property type="entry name" value="TRANSMEMBRANE PROTEIN"/>
    <property type="match status" value="1"/>
</dbReference>
<reference evidence="3" key="1">
    <citation type="journal article" date="2020" name="Nat. Commun.">
        <title>Genome sequence of the cluster root forming white lupin.</title>
        <authorList>
            <person name="Hufnagel B."/>
            <person name="Marques A."/>
            <person name="Soriano A."/>
            <person name="Marques L."/>
            <person name="Divol F."/>
            <person name="Doumas P."/>
            <person name="Sallet E."/>
            <person name="Mancinotti D."/>
            <person name="Carrere S."/>
            <person name="Marande W."/>
            <person name="Arribat S."/>
            <person name="Keller J."/>
            <person name="Huneau C."/>
            <person name="Blein T."/>
            <person name="Aime D."/>
            <person name="Laguerre M."/>
            <person name="Taylor J."/>
            <person name="Schubert V."/>
            <person name="Nelson M."/>
            <person name="Geu-Flores F."/>
            <person name="Crespi M."/>
            <person name="Gallardo-Guerrero K."/>
            <person name="Delaux P.-M."/>
            <person name="Salse J."/>
            <person name="Berges H."/>
            <person name="Guyot R."/>
            <person name="Gouzy J."/>
            <person name="Peret B."/>
        </authorList>
    </citation>
    <scope>NUCLEOTIDE SEQUENCE [LARGE SCALE GENOMIC DNA]</scope>
    <source>
        <strain evidence="3">cv. Amiga</strain>
    </source>
</reference>
<evidence type="ECO:0000256" key="1">
    <source>
        <dbReference type="SAM" id="Phobius"/>
    </source>
</evidence>
<dbReference type="Proteomes" id="UP000447434">
    <property type="component" value="Chromosome 6"/>
</dbReference>
<keyword evidence="3" id="KW-1185">Reference proteome</keyword>
<feature type="transmembrane region" description="Helical" evidence="1">
    <location>
        <begin position="53"/>
        <end position="77"/>
    </location>
</feature>
<accession>A0A6A4QE70</accession>
<name>A0A6A4QE70_LUPAL</name>
<dbReference type="EMBL" id="WOCE01000006">
    <property type="protein sequence ID" value="KAE9611912.1"/>
    <property type="molecule type" value="Genomic_DNA"/>
</dbReference>
<dbReference type="OrthoDB" id="911529at2759"/>